<organism evidence="3 4">
    <name type="scientific">Tessaracoccus bendigoensis DSM 12906</name>
    <dbReference type="NCBI Taxonomy" id="1123357"/>
    <lineage>
        <taxon>Bacteria</taxon>
        <taxon>Bacillati</taxon>
        <taxon>Actinomycetota</taxon>
        <taxon>Actinomycetes</taxon>
        <taxon>Propionibacteriales</taxon>
        <taxon>Propionibacteriaceae</taxon>
        <taxon>Tessaracoccus</taxon>
    </lineage>
</organism>
<dbReference type="Proteomes" id="UP000184512">
    <property type="component" value="Unassembled WGS sequence"/>
</dbReference>
<accession>A0A1M6G4A2</accession>
<reference evidence="3 4" key="1">
    <citation type="submission" date="2016-11" db="EMBL/GenBank/DDBJ databases">
        <authorList>
            <person name="Jaros S."/>
            <person name="Januszkiewicz K."/>
            <person name="Wedrychowicz H."/>
        </authorList>
    </citation>
    <scope>NUCLEOTIDE SEQUENCE [LARGE SCALE GENOMIC DNA]</scope>
    <source>
        <strain evidence="3 4">DSM 12906</strain>
    </source>
</reference>
<evidence type="ECO:0000313" key="4">
    <source>
        <dbReference type="Proteomes" id="UP000184512"/>
    </source>
</evidence>
<dbReference type="EMBL" id="FQZG01000024">
    <property type="protein sequence ID" value="SHJ04720.1"/>
    <property type="molecule type" value="Genomic_DNA"/>
</dbReference>
<evidence type="ECO:0000256" key="1">
    <source>
        <dbReference type="SAM" id="Coils"/>
    </source>
</evidence>
<keyword evidence="4" id="KW-1185">Reference proteome</keyword>
<evidence type="ECO:0000256" key="2">
    <source>
        <dbReference type="SAM" id="MobiDB-lite"/>
    </source>
</evidence>
<feature type="region of interest" description="Disordered" evidence="2">
    <location>
        <begin position="112"/>
        <end position="132"/>
    </location>
</feature>
<evidence type="ECO:0000313" key="3">
    <source>
        <dbReference type="EMBL" id="SHJ04720.1"/>
    </source>
</evidence>
<dbReference type="RefSeq" id="WP_073187000.1">
    <property type="nucleotide sequence ID" value="NZ_FQZG01000024.1"/>
</dbReference>
<feature type="compositionally biased region" description="Pro residues" evidence="2">
    <location>
        <begin position="116"/>
        <end position="132"/>
    </location>
</feature>
<protein>
    <submittedName>
        <fullName evidence="3">Uncharacterized protein</fullName>
    </submittedName>
</protein>
<name>A0A1M6G4A2_9ACTN</name>
<proteinExistence type="predicted"/>
<keyword evidence="1" id="KW-0175">Coiled coil</keyword>
<dbReference type="STRING" id="1123357.SAMN02745244_01608"/>
<feature type="coiled-coil region" evidence="1">
    <location>
        <begin position="71"/>
        <end position="105"/>
    </location>
</feature>
<dbReference type="AlphaFoldDB" id="A0A1M6G4A2"/>
<gene>
    <name evidence="3" type="ORF">SAMN02745244_01608</name>
</gene>
<sequence>MTEHESERQAIRDAMARLLDGQPIRSDGKLTIKSLAEEAGLKRWLLTHRHQDLQDEFRARVTRQGSDPEPVRLLKTQVQDLLKENQRLRTELRQAKATTAMLERLVAVEALEARTPPRPGAPPGPPTLRPVT</sequence>